<dbReference type="OrthoDB" id="2020737at2759"/>
<evidence type="ECO:0000313" key="2">
    <source>
        <dbReference type="EMBL" id="PHT56559.1"/>
    </source>
</evidence>
<keyword evidence="3" id="KW-1185">Reference proteome</keyword>
<evidence type="ECO:0000256" key="1">
    <source>
        <dbReference type="SAM" id="Phobius"/>
    </source>
</evidence>
<feature type="transmembrane region" description="Helical" evidence="1">
    <location>
        <begin position="47"/>
        <end position="68"/>
    </location>
</feature>
<proteinExistence type="predicted"/>
<accession>A0A2G2XGH5</accession>
<dbReference type="PANTHER" id="PTHR34358">
    <property type="entry name" value="OS03G0411600 PROTEIN"/>
    <property type="match status" value="1"/>
</dbReference>
<gene>
    <name evidence="2" type="ORF">CQW23_05045</name>
</gene>
<protein>
    <submittedName>
        <fullName evidence="2">Uncharacterized protein</fullName>
    </submittedName>
</protein>
<organism evidence="2 3">
    <name type="scientific">Capsicum baccatum</name>
    <name type="common">Peruvian pepper</name>
    <dbReference type="NCBI Taxonomy" id="33114"/>
    <lineage>
        <taxon>Eukaryota</taxon>
        <taxon>Viridiplantae</taxon>
        <taxon>Streptophyta</taxon>
        <taxon>Embryophyta</taxon>
        <taxon>Tracheophyta</taxon>
        <taxon>Spermatophyta</taxon>
        <taxon>Magnoliopsida</taxon>
        <taxon>eudicotyledons</taxon>
        <taxon>Gunneridae</taxon>
        <taxon>Pentapetalae</taxon>
        <taxon>asterids</taxon>
        <taxon>lamiids</taxon>
        <taxon>Solanales</taxon>
        <taxon>Solanaceae</taxon>
        <taxon>Solanoideae</taxon>
        <taxon>Capsiceae</taxon>
        <taxon>Capsicum</taxon>
    </lineage>
</organism>
<keyword evidence="1" id="KW-0812">Transmembrane</keyword>
<dbReference type="Proteomes" id="UP000224567">
    <property type="component" value="Unassembled WGS sequence"/>
</dbReference>
<sequence>MKDEDGLPISTPTAPSSSFTTACTLSKKETSSSSSYSAIFGRDRYKFWAFAAILLLAFWSMLTGTVTLRWSAGNLNAISDDIDIPLPEDLDVLEMEEREKLVKHMWDVYTNSRGIKLPKFWQDAFEAAYEELTSDVPGVTEDSISEIAKMSVRYIPIESPPLRSSVSSLSPSLSFPLNLNSTVWLINLSYELVFN</sequence>
<keyword evidence="1" id="KW-0472">Membrane</keyword>
<dbReference type="PANTHER" id="PTHR34358:SF4">
    <property type="entry name" value="SUGAR TRANSPORTER"/>
    <property type="match status" value="1"/>
</dbReference>
<dbReference type="InterPro" id="IPR010608">
    <property type="entry name" value="DUF1195"/>
</dbReference>
<reference evidence="3" key="2">
    <citation type="journal article" date="2017" name="J. Anim. Genet.">
        <title>Multiple reference genome sequences of hot pepper reveal the massive evolution of plant disease resistance genes by retroduplication.</title>
        <authorList>
            <person name="Kim S."/>
            <person name="Park J."/>
            <person name="Yeom S.-I."/>
            <person name="Kim Y.-M."/>
            <person name="Seo E."/>
            <person name="Kim K.-T."/>
            <person name="Kim M.-S."/>
            <person name="Lee J.M."/>
            <person name="Cheong K."/>
            <person name="Shin H.-S."/>
            <person name="Kim S.-B."/>
            <person name="Han K."/>
            <person name="Lee J."/>
            <person name="Park M."/>
            <person name="Lee H.-A."/>
            <person name="Lee H.-Y."/>
            <person name="Lee Y."/>
            <person name="Oh S."/>
            <person name="Lee J.H."/>
            <person name="Choi E."/>
            <person name="Choi E."/>
            <person name="Lee S.E."/>
            <person name="Jeon J."/>
            <person name="Kim H."/>
            <person name="Choi G."/>
            <person name="Song H."/>
            <person name="Lee J."/>
            <person name="Lee S.-C."/>
            <person name="Kwon J.-K."/>
            <person name="Lee H.-Y."/>
            <person name="Koo N."/>
            <person name="Hong Y."/>
            <person name="Kim R.W."/>
            <person name="Kang W.-H."/>
            <person name="Huh J.H."/>
            <person name="Kang B.-C."/>
            <person name="Yang T.-J."/>
            <person name="Lee Y.-H."/>
            <person name="Bennetzen J.L."/>
            <person name="Choi D."/>
        </authorList>
    </citation>
    <scope>NUCLEOTIDE SEQUENCE [LARGE SCALE GENOMIC DNA]</scope>
    <source>
        <strain evidence="3">cv. PBC81</strain>
    </source>
</reference>
<name>A0A2G2XGH5_CAPBA</name>
<evidence type="ECO:0000313" key="3">
    <source>
        <dbReference type="Proteomes" id="UP000224567"/>
    </source>
</evidence>
<comment type="caution">
    <text evidence="2">The sequence shown here is derived from an EMBL/GenBank/DDBJ whole genome shotgun (WGS) entry which is preliminary data.</text>
</comment>
<dbReference type="EMBL" id="MLFT02000002">
    <property type="protein sequence ID" value="PHT56559.1"/>
    <property type="molecule type" value="Genomic_DNA"/>
</dbReference>
<keyword evidence="1" id="KW-1133">Transmembrane helix</keyword>
<dbReference type="PROSITE" id="PS51257">
    <property type="entry name" value="PROKAR_LIPOPROTEIN"/>
    <property type="match status" value="1"/>
</dbReference>
<dbReference type="STRING" id="33114.A0A2G2XGH5"/>
<dbReference type="Pfam" id="PF06708">
    <property type="entry name" value="DUF1195"/>
    <property type="match status" value="1"/>
</dbReference>
<dbReference type="AlphaFoldDB" id="A0A2G2XGH5"/>
<reference evidence="2 3" key="1">
    <citation type="journal article" date="2017" name="Genome Biol.">
        <title>New reference genome sequences of hot pepper reveal the massive evolution of plant disease-resistance genes by retroduplication.</title>
        <authorList>
            <person name="Kim S."/>
            <person name="Park J."/>
            <person name="Yeom S.I."/>
            <person name="Kim Y.M."/>
            <person name="Seo E."/>
            <person name="Kim K.T."/>
            <person name="Kim M.S."/>
            <person name="Lee J.M."/>
            <person name="Cheong K."/>
            <person name="Shin H.S."/>
            <person name="Kim S.B."/>
            <person name="Han K."/>
            <person name="Lee J."/>
            <person name="Park M."/>
            <person name="Lee H.A."/>
            <person name="Lee H.Y."/>
            <person name="Lee Y."/>
            <person name="Oh S."/>
            <person name="Lee J.H."/>
            <person name="Choi E."/>
            <person name="Choi E."/>
            <person name="Lee S.E."/>
            <person name="Jeon J."/>
            <person name="Kim H."/>
            <person name="Choi G."/>
            <person name="Song H."/>
            <person name="Lee J."/>
            <person name="Lee S.C."/>
            <person name="Kwon J.K."/>
            <person name="Lee H.Y."/>
            <person name="Koo N."/>
            <person name="Hong Y."/>
            <person name="Kim R.W."/>
            <person name="Kang W.H."/>
            <person name="Huh J.H."/>
            <person name="Kang B.C."/>
            <person name="Yang T.J."/>
            <person name="Lee Y.H."/>
            <person name="Bennetzen J.L."/>
            <person name="Choi D."/>
        </authorList>
    </citation>
    <scope>NUCLEOTIDE SEQUENCE [LARGE SCALE GENOMIC DNA]</scope>
    <source>
        <strain evidence="3">cv. PBC81</strain>
    </source>
</reference>